<evidence type="ECO:0000256" key="6">
    <source>
        <dbReference type="SAM" id="Phobius"/>
    </source>
</evidence>
<dbReference type="InterPro" id="IPR050189">
    <property type="entry name" value="MFS_Efflux_Transporters"/>
</dbReference>
<keyword evidence="2" id="KW-1003">Cell membrane</keyword>
<evidence type="ECO:0000256" key="5">
    <source>
        <dbReference type="ARBA" id="ARBA00023136"/>
    </source>
</evidence>
<feature type="transmembrane region" description="Helical" evidence="6">
    <location>
        <begin position="279"/>
        <end position="296"/>
    </location>
</feature>
<comment type="caution">
    <text evidence="8">The sequence shown here is derived from an EMBL/GenBank/DDBJ whole genome shotgun (WGS) entry which is preliminary data.</text>
</comment>
<feature type="transmembrane region" description="Helical" evidence="6">
    <location>
        <begin position="246"/>
        <end position="267"/>
    </location>
</feature>
<dbReference type="GO" id="GO:0022857">
    <property type="term" value="F:transmembrane transporter activity"/>
    <property type="evidence" value="ECO:0007669"/>
    <property type="project" value="InterPro"/>
</dbReference>
<protein>
    <submittedName>
        <fullName evidence="8">Major facilitator superfamily MFS_1</fullName>
    </submittedName>
</protein>
<evidence type="ECO:0000259" key="7">
    <source>
        <dbReference type="PROSITE" id="PS50850"/>
    </source>
</evidence>
<comment type="subcellular location">
    <subcellularLocation>
        <location evidence="1">Cell membrane</location>
        <topology evidence="1">Multi-pass membrane protein</topology>
    </subcellularLocation>
</comment>
<organism evidence="8 9">
    <name type="scientific">Pedosphaera parvula (strain Ellin514)</name>
    <dbReference type="NCBI Taxonomy" id="320771"/>
    <lineage>
        <taxon>Bacteria</taxon>
        <taxon>Pseudomonadati</taxon>
        <taxon>Verrucomicrobiota</taxon>
        <taxon>Pedosphaerae</taxon>
        <taxon>Pedosphaerales</taxon>
        <taxon>Pedosphaeraceae</taxon>
        <taxon>Pedosphaera</taxon>
    </lineage>
</organism>
<keyword evidence="4 6" id="KW-1133">Transmembrane helix</keyword>
<dbReference type="PANTHER" id="PTHR43124">
    <property type="entry name" value="PURINE EFFLUX PUMP PBUE"/>
    <property type="match status" value="1"/>
</dbReference>
<feature type="transmembrane region" description="Helical" evidence="6">
    <location>
        <begin position="338"/>
        <end position="357"/>
    </location>
</feature>
<dbReference type="EMBL" id="ABOX02000037">
    <property type="protein sequence ID" value="EEF58798.1"/>
    <property type="molecule type" value="Genomic_DNA"/>
</dbReference>
<dbReference type="AlphaFoldDB" id="B9XN02"/>
<feature type="transmembrane region" description="Helical" evidence="6">
    <location>
        <begin position="102"/>
        <end position="124"/>
    </location>
</feature>
<feature type="transmembrane region" description="Helical" evidence="6">
    <location>
        <begin position="302"/>
        <end position="326"/>
    </location>
</feature>
<gene>
    <name evidence="8" type="ORF">Cflav_PD1971</name>
</gene>
<feature type="transmembrane region" description="Helical" evidence="6">
    <location>
        <begin position="168"/>
        <end position="186"/>
    </location>
</feature>
<dbReference type="Pfam" id="PF07690">
    <property type="entry name" value="MFS_1"/>
    <property type="match status" value="1"/>
</dbReference>
<dbReference type="InterPro" id="IPR020846">
    <property type="entry name" value="MFS_dom"/>
</dbReference>
<dbReference type="Proteomes" id="UP000003688">
    <property type="component" value="Unassembled WGS sequence"/>
</dbReference>
<sequence>MGAQRSHKVRTLWLSGVLHAFTHLYQMALIPLYLLIQRDLKLSGVEQATLLVTVMGISYFLPSYPMGVMADKFSRKKLMAIGLAINGLGFVCLGLSPNYAWALASVVIAGFGGSFYHPAATALVARLYPEKTGKALGLVAIGASVGFFVAPIYSGWRAEMTGSWRHPVVELGVMGIICSGIFYWLAQEEQGGGVELVTNRAPRTKLFPTGALWAFFLVMAFAFSLRDFAGAGMGSLGSLFLQKAHGMNPGSTGFMLSGIYLASAISNPLFGHLSDKGRVRWGTALLLLAMVCIASFPHVPRAFMFVMLSAYGFFFMASYPVIEAALMESVPDHVRGRVFGLFITFGGLFGNISHWAVGVMVKHLGPRGSEVSSYFPIYNLLAFMVLASLVGLPCLHAIRKREGREKQHEVKTAPILNPESPVT</sequence>
<feature type="domain" description="Major facilitator superfamily (MFS) profile" evidence="7">
    <location>
        <begin position="8"/>
        <end position="399"/>
    </location>
</feature>
<dbReference type="GO" id="GO:0005886">
    <property type="term" value="C:plasma membrane"/>
    <property type="evidence" value="ECO:0007669"/>
    <property type="project" value="UniProtKB-SubCell"/>
</dbReference>
<dbReference type="OrthoDB" id="243622at2"/>
<keyword evidence="5 6" id="KW-0472">Membrane</keyword>
<keyword evidence="9" id="KW-1185">Reference proteome</keyword>
<feature type="transmembrane region" description="Helical" evidence="6">
    <location>
        <begin position="48"/>
        <end position="66"/>
    </location>
</feature>
<name>B9XN02_PEDPL</name>
<dbReference type="PROSITE" id="PS50850">
    <property type="entry name" value="MFS"/>
    <property type="match status" value="1"/>
</dbReference>
<dbReference type="InterPro" id="IPR011701">
    <property type="entry name" value="MFS"/>
</dbReference>
<keyword evidence="3 6" id="KW-0812">Transmembrane</keyword>
<dbReference type="PANTHER" id="PTHR43124:SF3">
    <property type="entry name" value="CHLORAMPHENICOL EFFLUX PUMP RV0191"/>
    <property type="match status" value="1"/>
</dbReference>
<feature type="transmembrane region" description="Helical" evidence="6">
    <location>
        <begin position="78"/>
        <end position="96"/>
    </location>
</feature>
<dbReference type="Gene3D" id="1.20.1250.20">
    <property type="entry name" value="MFS general substrate transporter like domains"/>
    <property type="match status" value="2"/>
</dbReference>
<evidence type="ECO:0000313" key="8">
    <source>
        <dbReference type="EMBL" id="EEF58798.1"/>
    </source>
</evidence>
<dbReference type="InterPro" id="IPR036259">
    <property type="entry name" value="MFS_trans_sf"/>
</dbReference>
<accession>B9XN02</accession>
<evidence type="ECO:0000313" key="9">
    <source>
        <dbReference type="Proteomes" id="UP000003688"/>
    </source>
</evidence>
<dbReference type="RefSeq" id="WP_007417191.1">
    <property type="nucleotide sequence ID" value="NZ_ABOX02000037.1"/>
</dbReference>
<evidence type="ECO:0000256" key="3">
    <source>
        <dbReference type="ARBA" id="ARBA00022692"/>
    </source>
</evidence>
<dbReference type="SUPFAM" id="SSF103473">
    <property type="entry name" value="MFS general substrate transporter"/>
    <property type="match status" value="1"/>
</dbReference>
<feature type="transmembrane region" description="Helical" evidence="6">
    <location>
        <begin position="12"/>
        <end position="36"/>
    </location>
</feature>
<feature type="transmembrane region" description="Helical" evidence="6">
    <location>
        <begin position="377"/>
        <end position="398"/>
    </location>
</feature>
<feature type="transmembrane region" description="Helical" evidence="6">
    <location>
        <begin position="136"/>
        <end position="156"/>
    </location>
</feature>
<reference evidence="8 9" key="1">
    <citation type="journal article" date="2011" name="J. Bacteriol.">
        <title>Genome sequence of 'Pedosphaera parvula' Ellin514, an aerobic Verrucomicrobial isolate from pasture soil.</title>
        <authorList>
            <person name="Kant R."/>
            <person name="van Passel M.W."/>
            <person name="Sangwan P."/>
            <person name="Palva A."/>
            <person name="Lucas S."/>
            <person name="Copeland A."/>
            <person name="Lapidus A."/>
            <person name="Glavina Del Rio T."/>
            <person name="Dalin E."/>
            <person name="Tice H."/>
            <person name="Bruce D."/>
            <person name="Goodwin L."/>
            <person name="Pitluck S."/>
            <person name="Chertkov O."/>
            <person name="Larimer F.W."/>
            <person name="Land M.L."/>
            <person name="Hauser L."/>
            <person name="Brettin T.S."/>
            <person name="Detter J.C."/>
            <person name="Han S."/>
            <person name="de Vos W.M."/>
            <person name="Janssen P.H."/>
            <person name="Smidt H."/>
        </authorList>
    </citation>
    <scope>NUCLEOTIDE SEQUENCE [LARGE SCALE GENOMIC DNA]</scope>
    <source>
        <strain evidence="8 9">Ellin514</strain>
    </source>
</reference>
<evidence type="ECO:0000256" key="2">
    <source>
        <dbReference type="ARBA" id="ARBA00022475"/>
    </source>
</evidence>
<evidence type="ECO:0000256" key="1">
    <source>
        <dbReference type="ARBA" id="ARBA00004651"/>
    </source>
</evidence>
<feature type="transmembrane region" description="Helical" evidence="6">
    <location>
        <begin position="206"/>
        <end position="226"/>
    </location>
</feature>
<proteinExistence type="predicted"/>
<dbReference type="STRING" id="320771.Cflav_PD1971"/>
<evidence type="ECO:0000256" key="4">
    <source>
        <dbReference type="ARBA" id="ARBA00022989"/>
    </source>
</evidence>